<dbReference type="AlphaFoldDB" id="A0AAV7Y0J3"/>
<dbReference type="PANTHER" id="PTHR28583:SF4">
    <property type="entry name" value="N-ACYLETHANOLAMINE-HYDROLYZING ACID AMIDASE"/>
    <property type="match status" value="1"/>
</dbReference>
<organism evidence="5 6">
    <name type="scientific">Anaeramoeba flamelloides</name>
    <dbReference type="NCBI Taxonomy" id="1746091"/>
    <lineage>
        <taxon>Eukaryota</taxon>
        <taxon>Metamonada</taxon>
        <taxon>Anaeramoebidae</taxon>
        <taxon>Anaeramoeba</taxon>
    </lineage>
</organism>
<gene>
    <name evidence="5" type="ORF">M0812_29900</name>
</gene>
<dbReference type="InterPro" id="IPR029132">
    <property type="entry name" value="CBAH/NAAA_C"/>
</dbReference>
<name>A0AAV7Y0J3_9EUKA</name>
<protein>
    <submittedName>
        <fullName evidence="5">Acid amidase</fullName>
    </submittedName>
</protein>
<proteinExistence type="predicted"/>
<sequence>MNKLKKLQVLSSDSEEIFLQKKEGEEKQEETEKEKNNEKKEKEKEKEKKQEEEGEEESEQELLKETQRIKNNPKIKMLDQQKVPKFIIDLDLPTNKRWDKVIDAYKNDFGVILDYVKTILNSYFGKIFGSVIGTIAEKLFASLVGTGAVYYGKELRSIAKKSGFPLGKLFLLNIAYELCAFCTSIVGKGEEGLILGRTMDWEMPFLKKFTIELEFRRDGKKLYEATSWAGYVGVLTGSRPGVGAVSINYRIANRGTIVTNLVKGIQKYWPISFLVRDCLENCTSYSDLKTRLRDSPLMAPCYITLCGIEDACLITRNRNSEEKNSIWNYNEKGVIIQCNMDHWRTEPKYDIFFSRTRRKLARRLIENLEKEKFLNEETMWSTLYTQPISNEITIYYTVCNPTTGSYSSRIPLDDIPEIENKYQELFYF</sequence>
<keyword evidence="1" id="KW-0378">Hydrolase</keyword>
<dbReference type="Pfam" id="PF15508">
    <property type="entry name" value="NAAA-beta"/>
    <property type="match status" value="1"/>
</dbReference>
<comment type="caution">
    <text evidence="5">The sequence shown here is derived from an EMBL/GenBank/DDBJ whole genome shotgun (WGS) entry which is preliminary data.</text>
</comment>
<evidence type="ECO:0000256" key="2">
    <source>
        <dbReference type="SAM" id="MobiDB-lite"/>
    </source>
</evidence>
<evidence type="ECO:0000313" key="5">
    <source>
        <dbReference type="EMBL" id="KAJ3423372.1"/>
    </source>
</evidence>
<dbReference type="Proteomes" id="UP001146793">
    <property type="component" value="Unassembled WGS sequence"/>
</dbReference>
<feature type="domain" description="Acid ceramidase N-terminal" evidence="4">
    <location>
        <begin position="82"/>
        <end position="140"/>
    </location>
</feature>
<dbReference type="InterPro" id="IPR029130">
    <property type="entry name" value="Acid_ceramidase_N"/>
</dbReference>
<feature type="domain" description="Choloylglycine hydrolase/NAAA C-terminal" evidence="3">
    <location>
        <begin position="182"/>
        <end position="306"/>
    </location>
</feature>
<evidence type="ECO:0000259" key="3">
    <source>
        <dbReference type="Pfam" id="PF02275"/>
    </source>
</evidence>
<evidence type="ECO:0000259" key="4">
    <source>
        <dbReference type="Pfam" id="PF15508"/>
    </source>
</evidence>
<dbReference type="PANTHER" id="PTHR28583">
    <property type="entry name" value="ACID AMIDASE"/>
    <property type="match status" value="1"/>
</dbReference>
<dbReference type="Gene3D" id="3.60.60.10">
    <property type="entry name" value="Penicillin V Acylase, Chain A"/>
    <property type="match status" value="1"/>
</dbReference>
<dbReference type="Pfam" id="PF02275">
    <property type="entry name" value="CBAH"/>
    <property type="match status" value="1"/>
</dbReference>
<evidence type="ECO:0000313" key="6">
    <source>
        <dbReference type="Proteomes" id="UP001146793"/>
    </source>
</evidence>
<evidence type="ECO:0000256" key="1">
    <source>
        <dbReference type="ARBA" id="ARBA00022801"/>
    </source>
</evidence>
<dbReference type="EMBL" id="JANTQA010000076">
    <property type="protein sequence ID" value="KAJ3423372.1"/>
    <property type="molecule type" value="Genomic_DNA"/>
</dbReference>
<accession>A0AAV7Y0J3</accession>
<feature type="compositionally biased region" description="Basic and acidic residues" evidence="2">
    <location>
        <begin position="18"/>
        <end position="51"/>
    </location>
</feature>
<feature type="region of interest" description="Disordered" evidence="2">
    <location>
        <begin position="17"/>
        <end position="65"/>
    </location>
</feature>
<dbReference type="GO" id="GO:0016810">
    <property type="term" value="F:hydrolase activity, acting on carbon-nitrogen (but not peptide) bonds"/>
    <property type="evidence" value="ECO:0007669"/>
    <property type="project" value="TreeGrafter"/>
</dbReference>
<reference evidence="5" key="1">
    <citation type="submission" date="2022-08" db="EMBL/GenBank/DDBJ databases">
        <title>Novel sulphate-reducing endosymbionts in the free-living metamonad Anaeramoeba.</title>
        <authorList>
            <person name="Jerlstrom-Hultqvist J."/>
            <person name="Cepicka I."/>
            <person name="Gallot-Lavallee L."/>
            <person name="Salas-Leiva D."/>
            <person name="Curtis B.A."/>
            <person name="Zahonova K."/>
            <person name="Pipaliya S."/>
            <person name="Dacks J."/>
            <person name="Roger A.J."/>
        </authorList>
    </citation>
    <scope>NUCLEOTIDE SEQUENCE</scope>
    <source>
        <strain evidence="5">Busselton2</strain>
    </source>
</reference>